<dbReference type="EMBL" id="JAGPXC010000012">
    <property type="protein sequence ID" value="KAH6645236.1"/>
    <property type="molecule type" value="Genomic_DNA"/>
</dbReference>
<dbReference type="GeneID" id="70133200"/>
<dbReference type="Proteomes" id="UP000758603">
    <property type="component" value="Unassembled WGS sequence"/>
</dbReference>
<organism evidence="1 2">
    <name type="scientific">Truncatella angustata</name>
    <dbReference type="NCBI Taxonomy" id="152316"/>
    <lineage>
        <taxon>Eukaryota</taxon>
        <taxon>Fungi</taxon>
        <taxon>Dikarya</taxon>
        <taxon>Ascomycota</taxon>
        <taxon>Pezizomycotina</taxon>
        <taxon>Sordariomycetes</taxon>
        <taxon>Xylariomycetidae</taxon>
        <taxon>Amphisphaeriales</taxon>
        <taxon>Sporocadaceae</taxon>
        <taxon>Truncatella</taxon>
    </lineage>
</organism>
<name>A0A9P8RLA8_9PEZI</name>
<reference evidence="1" key="1">
    <citation type="journal article" date="2021" name="Nat. Commun.">
        <title>Genetic determinants of endophytism in the Arabidopsis root mycobiome.</title>
        <authorList>
            <person name="Mesny F."/>
            <person name="Miyauchi S."/>
            <person name="Thiergart T."/>
            <person name="Pickel B."/>
            <person name="Atanasova L."/>
            <person name="Karlsson M."/>
            <person name="Huettel B."/>
            <person name="Barry K.W."/>
            <person name="Haridas S."/>
            <person name="Chen C."/>
            <person name="Bauer D."/>
            <person name="Andreopoulos W."/>
            <person name="Pangilinan J."/>
            <person name="LaButti K."/>
            <person name="Riley R."/>
            <person name="Lipzen A."/>
            <person name="Clum A."/>
            <person name="Drula E."/>
            <person name="Henrissat B."/>
            <person name="Kohler A."/>
            <person name="Grigoriev I.V."/>
            <person name="Martin F.M."/>
            <person name="Hacquard S."/>
        </authorList>
    </citation>
    <scope>NUCLEOTIDE SEQUENCE</scope>
    <source>
        <strain evidence="1">MPI-SDFR-AT-0073</strain>
    </source>
</reference>
<dbReference type="AlphaFoldDB" id="A0A9P8RLA8"/>
<gene>
    <name evidence="1" type="ORF">BKA67DRAFT_587237</name>
</gene>
<evidence type="ECO:0000313" key="1">
    <source>
        <dbReference type="EMBL" id="KAH6645236.1"/>
    </source>
</evidence>
<proteinExistence type="predicted"/>
<protein>
    <submittedName>
        <fullName evidence="1">Uncharacterized protein</fullName>
    </submittedName>
</protein>
<keyword evidence="2" id="KW-1185">Reference proteome</keyword>
<accession>A0A9P8RLA8</accession>
<sequence length="61" mass="6424">MSSIIDGDDERGGCNEGEQICDVCKAGAETSSFGSARSRMDASVRDGSEQEELKVGLLRAV</sequence>
<comment type="caution">
    <text evidence="1">The sequence shown here is derived from an EMBL/GenBank/DDBJ whole genome shotgun (WGS) entry which is preliminary data.</text>
</comment>
<dbReference type="RefSeq" id="XP_045951750.1">
    <property type="nucleotide sequence ID" value="XM_046104309.1"/>
</dbReference>
<evidence type="ECO:0000313" key="2">
    <source>
        <dbReference type="Proteomes" id="UP000758603"/>
    </source>
</evidence>